<name>A0A166JQN8_NODSP</name>
<sequence length="43" mass="4720">MPIFSLVAIPKNAHNTIIATNGITGDLEQERFLRLLGIPLTET</sequence>
<proteinExistence type="predicted"/>
<organism evidence="1 2">
    <name type="scientific">Nodularia spumigena CENA596</name>
    <dbReference type="NCBI Taxonomy" id="1819295"/>
    <lineage>
        <taxon>Bacteria</taxon>
        <taxon>Bacillati</taxon>
        <taxon>Cyanobacteriota</taxon>
        <taxon>Cyanophyceae</taxon>
        <taxon>Nostocales</taxon>
        <taxon>Nodulariaceae</taxon>
        <taxon>Nodularia</taxon>
    </lineage>
</organism>
<dbReference type="OrthoDB" id="457503at2"/>
<dbReference type="GO" id="GO:0016787">
    <property type="term" value="F:hydrolase activity"/>
    <property type="evidence" value="ECO:0007669"/>
    <property type="project" value="UniProtKB-KW"/>
</dbReference>
<evidence type="ECO:0000313" key="1">
    <source>
        <dbReference type="EMBL" id="KZL50017.1"/>
    </source>
</evidence>
<protein>
    <submittedName>
        <fullName evidence="1">Alpha/beta hydrolase</fullName>
    </submittedName>
</protein>
<dbReference type="AlphaFoldDB" id="A0A166JQN8"/>
<accession>A0A166JQN8</accession>
<gene>
    <name evidence="1" type="ORF">A2T98_09560</name>
</gene>
<dbReference type="Proteomes" id="UP000076555">
    <property type="component" value="Unassembled WGS sequence"/>
</dbReference>
<keyword evidence="1" id="KW-0378">Hydrolase</keyword>
<dbReference type="GeneID" id="78016105"/>
<reference evidence="1 2" key="1">
    <citation type="submission" date="2016-04" db="EMBL/GenBank/DDBJ databases">
        <title>Draft Genome Assembly of the Bloom-forming Cyanobacterium Nodularia spumigena Strain CENA596 in Shrimp Production Ponds.</title>
        <authorList>
            <person name="Popin R.V."/>
            <person name="Rigonato J."/>
            <person name="Abreu V.A."/>
            <person name="Andreote A.P."/>
            <person name="Silveira S.B."/>
            <person name="Odebrecht C."/>
            <person name="Fiore M.F."/>
        </authorList>
    </citation>
    <scope>NUCLEOTIDE SEQUENCE [LARGE SCALE GENOMIC DNA]</scope>
    <source>
        <strain evidence="1 2">CENA596</strain>
    </source>
</reference>
<dbReference type="RefSeq" id="WP_006197084.1">
    <property type="nucleotide sequence ID" value="NZ_CAWMRI010000116.1"/>
</dbReference>
<evidence type="ECO:0000313" key="2">
    <source>
        <dbReference type="Proteomes" id="UP000076555"/>
    </source>
</evidence>
<dbReference type="EMBL" id="LWAJ01000116">
    <property type="protein sequence ID" value="KZL50017.1"/>
    <property type="molecule type" value="Genomic_DNA"/>
</dbReference>
<comment type="caution">
    <text evidence="1">The sequence shown here is derived from an EMBL/GenBank/DDBJ whole genome shotgun (WGS) entry which is preliminary data.</text>
</comment>